<name>A0A397XIS6_BRACM</name>
<evidence type="ECO:0000313" key="1">
    <source>
        <dbReference type="EMBL" id="RID40659.1"/>
    </source>
</evidence>
<sequence length="84" mass="9910">MQPDPDWAITLDHLANRSHDRLTSILLRLAFQVTVYYIWSKPAKPGHYLARVIDKSIRNCITSTRYFEKSKLVGLLQRWFTSME</sequence>
<dbReference type="EMBL" id="CM010637">
    <property type="protein sequence ID" value="RID40659.1"/>
    <property type="molecule type" value="Genomic_DNA"/>
</dbReference>
<gene>
    <name evidence="1" type="ORF">BRARA_J00690</name>
</gene>
<accession>A0A397XIS6</accession>
<evidence type="ECO:0000313" key="2">
    <source>
        <dbReference type="Proteomes" id="UP000264353"/>
    </source>
</evidence>
<organism evidence="1 2">
    <name type="scientific">Brassica campestris</name>
    <name type="common">Field mustard</name>
    <dbReference type="NCBI Taxonomy" id="3711"/>
    <lineage>
        <taxon>Eukaryota</taxon>
        <taxon>Viridiplantae</taxon>
        <taxon>Streptophyta</taxon>
        <taxon>Embryophyta</taxon>
        <taxon>Tracheophyta</taxon>
        <taxon>Spermatophyta</taxon>
        <taxon>Magnoliopsida</taxon>
        <taxon>eudicotyledons</taxon>
        <taxon>Gunneridae</taxon>
        <taxon>Pentapetalae</taxon>
        <taxon>rosids</taxon>
        <taxon>malvids</taxon>
        <taxon>Brassicales</taxon>
        <taxon>Brassicaceae</taxon>
        <taxon>Brassiceae</taxon>
        <taxon>Brassica</taxon>
    </lineage>
</organism>
<dbReference type="AlphaFoldDB" id="A0A397XIS6"/>
<reference evidence="1 2" key="1">
    <citation type="submission" date="2018-06" db="EMBL/GenBank/DDBJ databases">
        <title>WGS assembly of Brassica rapa FPsc.</title>
        <authorList>
            <person name="Bowman J."/>
            <person name="Kohchi T."/>
            <person name="Yamato K."/>
            <person name="Jenkins J."/>
            <person name="Shu S."/>
            <person name="Ishizaki K."/>
            <person name="Yamaoka S."/>
            <person name="Nishihama R."/>
            <person name="Nakamura Y."/>
            <person name="Berger F."/>
            <person name="Adam C."/>
            <person name="Aki S."/>
            <person name="Althoff F."/>
            <person name="Araki T."/>
            <person name="Arteaga-Vazquez M."/>
            <person name="Balasubrmanian S."/>
            <person name="Bauer D."/>
            <person name="Boehm C."/>
            <person name="Briginshaw L."/>
            <person name="Caballero-Perez J."/>
            <person name="Catarino B."/>
            <person name="Chen F."/>
            <person name="Chiyoda S."/>
            <person name="Chovatia M."/>
            <person name="Davies K."/>
            <person name="Delmans M."/>
            <person name="Demura T."/>
            <person name="Dierschke T."/>
            <person name="Dolan L."/>
            <person name="Dorantes-Acosta A."/>
            <person name="Eklund D."/>
            <person name="Florent S."/>
            <person name="Flores-Sandoval E."/>
            <person name="Fujiyama A."/>
            <person name="Fukuzawa H."/>
            <person name="Galik B."/>
            <person name="Grimanelli D."/>
            <person name="Grimwood J."/>
            <person name="Grossniklaus U."/>
            <person name="Hamada T."/>
            <person name="Haseloff J."/>
            <person name="Hetherington A."/>
            <person name="Higo A."/>
            <person name="Hirakawa Y."/>
            <person name="Hundley H."/>
            <person name="Ikeda Y."/>
            <person name="Inoue K."/>
            <person name="Inoue S."/>
            <person name="Ishida S."/>
            <person name="Jia Q."/>
            <person name="Kakita M."/>
            <person name="Kanazawa T."/>
            <person name="Kawai Y."/>
            <person name="Kawashima T."/>
            <person name="Kennedy M."/>
            <person name="Kinose K."/>
            <person name="Kinoshita T."/>
            <person name="Kohara Y."/>
            <person name="Koide E."/>
            <person name="Komatsu K."/>
            <person name="Kopischke S."/>
            <person name="Kubo M."/>
            <person name="Kyozuka J."/>
            <person name="Lagercrantz U."/>
            <person name="Lin S."/>
            <person name="Lindquist E."/>
            <person name="Lipzen A."/>
            <person name="Lu C."/>
            <person name="Luna E."/>
            <person name="Martienssen R."/>
            <person name="Minamino N."/>
            <person name="Mizutani M."/>
            <person name="Mizutani M."/>
            <person name="Mochizuki N."/>
            <person name="Monte I."/>
            <person name="Mosher R."/>
            <person name="Nagasaki H."/>
            <person name="Nakagami H."/>
            <person name="Naramoto S."/>
            <person name="Nishitani K."/>
            <person name="Ohtani M."/>
            <person name="Okamoto T."/>
            <person name="Okumura M."/>
            <person name="Phillips J."/>
            <person name="Pollak B."/>
            <person name="Reinders A."/>
            <person name="Roevekamp M."/>
            <person name="Sano R."/>
            <person name="Sawa S."/>
            <person name="Schmid M."/>
            <person name="Shirakawa M."/>
            <person name="Solano R."/>
            <person name="Spunde A."/>
            <person name="Suetsugu N."/>
            <person name="Sugano S."/>
            <person name="Sugiyama A."/>
            <person name="Sun R."/>
            <person name="Suzuki Y."/>
            <person name="Takenaka M."/>
            <person name="Takezawa D."/>
            <person name="Tomogane H."/>
            <person name="Tsuzuki M."/>
            <person name="Ueda T."/>
            <person name="Umeda M."/>
            <person name="Ward J."/>
            <person name="Watanabe Y."/>
            <person name="Yazaki K."/>
            <person name="Yokoyama R."/>
            <person name="Yoshitake Y."/>
            <person name="Yotsui I."/>
            <person name="Zachgo S."/>
            <person name="Schmutz J."/>
        </authorList>
    </citation>
    <scope>NUCLEOTIDE SEQUENCE [LARGE SCALE GENOMIC DNA]</scope>
    <source>
        <strain evidence="2">cv. B-3</strain>
    </source>
</reference>
<protein>
    <submittedName>
        <fullName evidence="1">Uncharacterized protein</fullName>
    </submittedName>
</protein>
<proteinExistence type="predicted"/>
<dbReference type="Proteomes" id="UP000264353">
    <property type="component" value="Chromosome A10"/>
</dbReference>